<sequence>MARVATRPNLTRVRKTIADACKKTDIISYDGQDWPATLIINRYIYTYDLSCRKDSSSGKFCDEIFVSFLNQSRLTAAQNCSDCMFGIVQIQLNSPFGYDDGFAEDFKSATSSCSATKYPFTSPPSCALNPTTTASPVPTYTPTCSSPYPVKANDTCNSISLTHNVSTLGIVNAGGLSPSCSNLQAVGPLCLPAPRPLYLVDYDDTCDSIIAAHSTFKVSQAPISVLCHSKPFCLGTQVWLLSTHALFNRVSATVLAMAHYDSGNQNNTQCLPVDHGYPGTVGSCSCFTIIHGYDRSSYLCKDITDDTRISLQQLTSWNPWVGADCDKGLYADLKDGDQRPVCIGVNSTAKDTASLALSGL</sequence>
<name>A0A1L9R4T6_ASPWE</name>
<dbReference type="Proteomes" id="UP000184383">
    <property type="component" value="Unassembled WGS sequence"/>
</dbReference>
<gene>
    <name evidence="2" type="ORF">ASPWEDRAFT_177630</name>
</gene>
<dbReference type="PROSITE" id="PS51782">
    <property type="entry name" value="LYSM"/>
    <property type="match status" value="1"/>
</dbReference>
<dbReference type="OrthoDB" id="5985073at2759"/>
<dbReference type="AlphaFoldDB" id="A0A1L9R4T6"/>
<feature type="domain" description="LysM" evidence="1">
    <location>
        <begin position="146"/>
        <end position="191"/>
    </location>
</feature>
<dbReference type="EMBL" id="KV878218">
    <property type="protein sequence ID" value="OJJ29897.1"/>
    <property type="molecule type" value="Genomic_DNA"/>
</dbReference>
<keyword evidence="3" id="KW-1185">Reference proteome</keyword>
<organism evidence="2 3">
    <name type="scientific">Aspergillus wentii DTO 134E9</name>
    <dbReference type="NCBI Taxonomy" id="1073089"/>
    <lineage>
        <taxon>Eukaryota</taxon>
        <taxon>Fungi</taxon>
        <taxon>Dikarya</taxon>
        <taxon>Ascomycota</taxon>
        <taxon>Pezizomycotina</taxon>
        <taxon>Eurotiomycetes</taxon>
        <taxon>Eurotiomycetidae</taxon>
        <taxon>Eurotiales</taxon>
        <taxon>Aspergillaceae</taxon>
        <taxon>Aspergillus</taxon>
        <taxon>Aspergillus subgen. Cremei</taxon>
    </lineage>
</organism>
<dbReference type="GeneID" id="63747541"/>
<dbReference type="InterPro" id="IPR018392">
    <property type="entry name" value="LysM"/>
</dbReference>
<dbReference type="STRING" id="1073089.A0A1L9R4T6"/>
<dbReference type="GO" id="GO:0008061">
    <property type="term" value="F:chitin binding"/>
    <property type="evidence" value="ECO:0007669"/>
    <property type="project" value="InterPro"/>
</dbReference>
<dbReference type="PANTHER" id="PTHR34997:SF1">
    <property type="entry name" value="PEPTIDOGLYCAN-BINDING LYSIN DOMAIN"/>
    <property type="match status" value="1"/>
</dbReference>
<evidence type="ECO:0000259" key="1">
    <source>
        <dbReference type="PROSITE" id="PS51782"/>
    </source>
</evidence>
<protein>
    <recommendedName>
        <fullName evidence="1">LysM domain-containing protein</fullName>
    </recommendedName>
</protein>
<evidence type="ECO:0000313" key="2">
    <source>
        <dbReference type="EMBL" id="OJJ29897.1"/>
    </source>
</evidence>
<dbReference type="InterPro" id="IPR052210">
    <property type="entry name" value="LysM1-like"/>
</dbReference>
<evidence type="ECO:0000313" key="3">
    <source>
        <dbReference type="Proteomes" id="UP000184383"/>
    </source>
</evidence>
<accession>A0A1L9R4T6</accession>
<dbReference type="RefSeq" id="XP_040683574.1">
    <property type="nucleotide sequence ID" value="XM_040831693.1"/>
</dbReference>
<reference evidence="3" key="1">
    <citation type="journal article" date="2017" name="Genome Biol.">
        <title>Comparative genomics reveals high biological diversity and specific adaptations in the industrially and medically important fungal genus Aspergillus.</title>
        <authorList>
            <person name="de Vries R.P."/>
            <person name="Riley R."/>
            <person name="Wiebenga A."/>
            <person name="Aguilar-Osorio G."/>
            <person name="Amillis S."/>
            <person name="Uchima C.A."/>
            <person name="Anderluh G."/>
            <person name="Asadollahi M."/>
            <person name="Askin M."/>
            <person name="Barry K."/>
            <person name="Battaglia E."/>
            <person name="Bayram O."/>
            <person name="Benocci T."/>
            <person name="Braus-Stromeyer S.A."/>
            <person name="Caldana C."/>
            <person name="Canovas D."/>
            <person name="Cerqueira G.C."/>
            <person name="Chen F."/>
            <person name="Chen W."/>
            <person name="Choi C."/>
            <person name="Clum A."/>
            <person name="Dos Santos R.A."/>
            <person name="Damasio A.R."/>
            <person name="Diallinas G."/>
            <person name="Emri T."/>
            <person name="Fekete E."/>
            <person name="Flipphi M."/>
            <person name="Freyberg S."/>
            <person name="Gallo A."/>
            <person name="Gournas C."/>
            <person name="Habgood R."/>
            <person name="Hainaut M."/>
            <person name="Harispe M.L."/>
            <person name="Henrissat B."/>
            <person name="Hilden K.S."/>
            <person name="Hope R."/>
            <person name="Hossain A."/>
            <person name="Karabika E."/>
            <person name="Karaffa L."/>
            <person name="Karanyi Z."/>
            <person name="Krasevec N."/>
            <person name="Kuo A."/>
            <person name="Kusch H."/>
            <person name="LaButti K."/>
            <person name="Lagendijk E.L."/>
            <person name="Lapidus A."/>
            <person name="Levasseur A."/>
            <person name="Lindquist E."/>
            <person name="Lipzen A."/>
            <person name="Logrieco A.F."/>
            <person name="MacCabe A."/>
            <person name="Maekelae M.R."/>
            <person name="Malavazi I."/>
            <person name="Melin P."/>
            <person name="Meyer V."/>
            <person name="Mielnichuk N."/>
            <person name="Miskei M."/>
            <person name="Molnar A.P."/>
            <person name="Mule G."/>
            <person name="Ngan C.Y."/>
            <person name="Orejas M."/>
            <person name="Orosz E."/>
            <person name="Ouedraogo J.P."/>
            <person name="Overkamp K.M."/>
            <person name="Park H.-S."/>
            <person name="Perrone G."/>
            <person name="Piumi F."/>
            <person name="Punt P.J."/>
            <person name="Ram A.F."/>
            <person name="Ramon A."/>
            <person name="Rauscher S."/>
            <person name="Record E."/>
            <person name="Riano-Pachon D.M."/>
            <person name="Robert V."/>
            <person name="Roehrig J."/>
            <person name="Ruller R."/>
            <person name="Salamov A."/>
            <person name="Salih N.S."/>
            <person name="Samson R.A."/>
            <person name="Sandor E."/>
            <person name="Sanguinetti M."/>
            <person name="Schuetze T."/>
            <person name="Sepcic K."/>
            <person name="Shelest E."/>
            <person name="Sherlock G."/>
            <person name="Sophianopoulou V."/>
            <person name="Squina F.M."/>
            <person name="Sun H."/>
            <person name="Susca A."/>
            <person name="Todd R.B."/>
            <person name="Tsang A."/>
            <person name="Unkles S.E."/>
            <person name="van de Wiele N."/>
            <person name="van Rossen-Uffink D."/>
            <person name="Oliveira J.V."/>
            <person name="Vesth T.C."/>
            <person name="Visser J."/>
            <person name="Yu J.-H."/>
            <person name="Zhou M."/>
            <person name="Andersen M.R."/>
            <person name="Archer D.B."/>
            <person name="Baker S.E."/>
            <person name="Benoit I."/>
            <person name="Brakhage A.A."/>
            <person name="Braus G.H."/>
            <person name="Fischer R."/>
            <person name="Frisvad J.C."/>
            <person name="Goldman G.H."/>
            <person name="Houbraken J."/>
            <person name="Oakley B."/>
            <person name="Pocsi I."/>
            <person name="Scazzocchio C."/>
            <person name="Seiboth B."/>
            <person name="vanKuyk P.A."/>
            <person name="Wortman J."/>
            <person name="Dyer P.S."/>
            <person name="Grigoriev I.V."/>
        </authorList>
    </citation>
    <scope>NUCLEOTIDE SEQUENCE [LARGE SCALE GENOMIC DNA]</scope>
    <source>
        <strain evidence="3">DTO 134E9</strain>
    </source>
</reference>
<proteinExistence type="predicted"/>
<dbReference type="VEuPathDB" id="FungiDB:ASPWEDRAFT_177630"/>
<dbReference type="PANTHER" id="PTHR34997">
    <property type="entry name" value="AM15"/>
    <property type="match status" value="1"/>
</dbReference>